<dbReference type="Proteomes" id="UP000734854">
    <property type="component" value="Unassembled WGS sequence"/>
</dbReference>
<dbReference type="AlphaFoldDB" id="A0A8J5HXW0"/>
<feature type="domain" description="Rhodanese" evidence="1">
    <location>
        <begin position="56"/>
        <end position="127"/>
    </location>
</feature>
<dbReference type="CDD" id="cd00158">
    <property type="entry name" value="RHOD"/>
    <property type="match status" value="1"/>
</dbReference>
<dbReference type="PANTHER" id="PTHR44542:SF14">
    <property type="entry name" value="PROTEIN HIGH ARSENIC CONTENT 1, MITOCHONDRIAL-RELATED"/>
    <property type="match status" value="1"/>
</dbReference>
<reference evidence="2 3" key="1">
    <citation type="submission" date="2020-08" db="EMBL/GenBank/DDBJ databases">
        <title>Plant Genome Project.</title>
        <authorList>
            <person name="Zhang R.-G."/>
        </authorList>
    </citation>
    <scope>NUCLEOTIDE SEQUENCE [LARGE SCALE GENOMIC DNA]</scope>
    <source>
        <tissue evidence="2">Rhizome</tissue>
    </source>
</reference>
<evidence type="ECO:0000313" key="3">
    <source>
        <dbReference type="Proteomes" id="UP000734854"/>
    </source>
</evidence>
<gene>
    <name evidence="2" type="ORF">ZIOFF_011347</name>
</gene>
<evidence type="ECO:0000313" key="2">
    <source>
        <dbReference type="EMBL" id="KAG6529152.1"/>
    </source>
</evidence>
<dbReference type="EMBL" id="JACMSC010000003">
    <property type="protein sequence ID" value="KAG6529152.1"/>
    <property type="molecule type" value="Genomic_DNA"/>
</dbReference>
<dbReference type="PANTHER" id="PTHR44542">
    <property type="entry name" value="THIOSULFATE SULFURTRANSFERASE 18"/>
    <property type="match status" value="1"/>
</dbReference>
<evidence type="ECO:0000259" key="1">
    <source>
        <dbReference type="PROSITE" id="PS50206"/>
    </source>
</evidence>
<accession>A0A8J5HXW0</accession>
<dbReference type="SUPFAM" id="SSF52821">
    <property type="entry name" value="Rhodanese/Cell cycle control phosphatase"/>
    <property type="match status" value="1"/>
</dbReference>
<dbReference type="Pfam" id="PF00581">
    <property type="entry name" value="Rhodanese"/>
    <property type="match status" value="1"/>
</dbReference>
<protein>
    <recommendedName>
        <fullName evidence="1">Rhodanese domain-containing protein</fullName>
    </recommendedName>
</protein>
<dbReference type="Gene3D" id="3.40.250.10">
    <property type="entry name" value="Rhodanese-like domain"/>
    <property type="match status" value="1"/>
</dbReference>
<proteinExistence type="predicted"/>
<sequence>MENPKRFETYLHSELQFIWLQFLRSRRNYFCSYCSFYGSETDIVTVDGVEARNLVASGHHRYLDVRMEEDFFEKGHLEGALNVPYYSVTPREKVKNLEFIEQVSSLLRHEEPFIVGCRTGVRAKRATIDLVAL</sequence>
<dbReference type="PROSITE" id="PS50206">
    <property type="entry name" value="RHODANESE_3"/>
    <property type="match status" value="1"/>
</dbReference>
<dbReference type="InterPro" id="IPR001763">
    <property type="entry name" value="Rhodanese-like_dom"/>
</dbReference>
<dbReference type="GO" id="GO:0003824">
    <property type="term" value="F:catalytic activity"/>
    <property type="evidence" value="ECO:0007669"/>
    <property type="project" value="InterPro"/>
</dbReference>
<dbReference type="InterPro" id="IPR036873">
    <property type="entry name" value="Rhodanese-like_dom_sf"/>
</dbReference>
<comment type="caution">
    <text evidence="2">The sequence shown here is derived from an EMBL/GenBank/DDBJ whole genome shotgun (WGS) entry which is preliminary data.</text>
</comment>
<keyword evidence="3" id="KW-1185">Reference proteome</keyword>
<dbReference type="InterPro" id="IPR044684">
    <property type="entry name" value="STR17/STR18/HARC1-like"/>
</dbReference>
<name>A0A8J5HXW0_ZINOF</name>
<organism evidence="2 3">
    <name type="scientific">Zingiber officinale</name>
    <name type="common">Ginger</name>
    <name type="synonym">Amomum zingiber</name>
    <dbReference type="NCBI Taxonomy" id="94328"/>
    <lineage>
        <taxon>Eukaryota</taxon>
        <taxon>Viridiplantae</taxon>
        <taxon>Streptophyta</taxon>
        <taxon>Embryophyta</taxon>
        <taxon>Tracheophyta</taxon>
        <taxon>Spermatophyta</taxon>
        <taxon>Magnoliopsida</taxon>
        <taxon>Liliopsida</taxon>
        <taxon>Zingiberales</taxon>
        <taxon>Zingiberaceae</taxon>
        <taxon>Zingiber</taxon>
    </lineage>
</organism>